<comment type="function">
    <text evidence="1">Controls the length of the flagellar hook.</text>
</comment>
<dbReference type="EMBL" id="JFAX01000006">
    <property type="protein sequence ID" value="EXI68104.1"/>
    <property type="molecule type" value="Genomic_DNA"/>
</dbReference>
<feature type="compositionally biased region" description="Low complexity" evidence="4">
    <location>
        <begin position="302"/>
        <end position="313"/>
    </location>
</feature>
<dbReference type="InterPro" id="IPR038610">
    <property type="entry name" value="FliK-like_C_sf"/>
</dbReference>
<dbReference type="GO" id="GO:0009424">
    <property type="term" value="C:bacterial-type flagellum hook"/>
    <property type="evidence" value="ECO:0007669"/>
    <property type="project" value="InterPro"/>
</dbReference>
<dbReference type="InterPro" id="IPR001635">
    <property type="entry name" value="Flag_hook_Flik"/>
</dbReference>
<dbReference type="PANTHER" id="PTHR37533">
    <property type="entry name" value="FLAGELLAR HOOK-LENGTH CONTROL PROTEIN"/>
    <property type="match status" value="1"/>
</dbReference>
<accession>A0A011PP74</accession>
<gene>
    <name evidence="6" type="primary">fliK</name>
    <name evidence="6" type="ORF">AW08_01322</name>
</gene>
<sequence>MTISIVTAALITQPARAPVTDDATARGKGADEAGLGNDFLNILLALPAMSASAPAPAADIADDQAPAAAAGTPAAAVEMLVLSQQLPQTAYRPPLAGEGGSERVAGAAAVAGETLANPPPAGNGVGMTDRVLPTGDSRQPAAAATEAAPKAATFAVPGLAAMPREPTAVEPGEPLAPAPPTPATAPPAGAGSAAAGAVATPAAAAHTLPTPLRDPSWASEFGQKLLWFASNEQQTARITVHPPHLGVIEISLNLDRDGATAHFASPSAEVRGAIEAAMPRLREMFASAGIDIGQLSVGSHASGQQSQGEGDSSPATRRQPDAAILGSDPPAGVLMSPAATRHGQAMIDVFA</sequence>
<dbReference type="AlphaFoldDB" id="A0A011PP74"/>
<dbReference type="STRING" id="1454001.AW08_01322"/>
<reference evidence="6" key="1">
    <citation type="submission" date="2014-02" db="EMBL/GenBank/DDBJ databases">
        <title>Expanding our view of genomic diversity in Candidatus Accumulibacter clades.</title>
        <authorList>
            <person name="Skennerton C.T."/>
            <person name="Barr J.J."/>
            <person name="Slater F.R."/>
            <person name="Bond P.L."/>
            <person name="Tyson G.W."/>
        </authorList>
    </citation>
    <scope>NUCLEOTIDE SEQUENCE [LARGE SCALE GENOMIC DNA]</scope>
</reference>
<keyword evidence="6" id="KW-0966">Cell projection</keyword>
<dbReference type="Proteomes" id="UP000020218">
    <property type="component" value="Unassembled WGS sequence"/>
</dbReference>
<feature type="compositionally biased region" description="Pro residues" evidence="4">
    <location>
        <begin position="174"/>
        <end position="185"/>
    </location>
</feature>
<proteinExistence type="inferred from homology"/>
<keyword evidence="6" id="KW-0969">Cilium</keyword>
<evidence type="ECO:0000313" key="7">
    <source>
        <dbReference type="Proteomes" id="UP000020218"/>
    </source>
</evidence>
<feature type="compositionally biased region" description="Low complexity" evidence="4">
    <location>
        <begin position="140"/>
        <end position="149"/>
    </location>
</feature>
<evidence type="ECO:0000256" key="2">
    <source>
        <dbReference type="ARBA" id="ARBA00009149"/>
    </source>
</evidence>
<dbReference type="Gene3D" id="3.30.750.140">
    <property type="match status" value="1"/>
</dbReference>
<dbReference type="PANTHER" id="PTHR37533:SF2">
    <property type="entry name" value="FLAGELLAR HOOK-LENGTH CONTROL PROTEIN"/>
    <property type="match status" value="1"/>
</dbReference>
<dbReference type="CDD" id="cd17470">
    <property type="entry name" value="T3SS_Flik_C"/>
    <property type="match status" value="1"/>
</dbReference>
<dbReference type="InterPro" id="IPR052563">
    <property type="entry name" value="FliK"/>
</dbReference>
<organism evidence="6 7">
    <name type="scientific">Candidatus Accumulibacter adjunctus</name>
    <dbReference type="NCBI Taxonomy" id="1454001"/>
    <lineage>
        <taxon>Bacteria</taxon>
        <taxon>Pseudomonadati</taxon>
        <taxon>Pseudomonadota</taxon>
        <taxon>Betaproteobacteria</taxon>
        <taxon>Candidatus Accumulibacter</taxon>
    </lineage>
</organism>
<evidence type="ECO:0000256" key="3">
    <source>
        <dbReference type="ARBA" id="ARBA00022795"/>
    </source>
</evidence>
<protein>
    <submittedName>
        <fullName evidence="6">Flagellar hook-length control protein</fullName>
    </submittedName>
</protein>
<comment type="caution">
    <text evidence="6">The sequence shown here is derived from an EMBL/GenBank/DDBJ whole genome shotgun (WGS) entry which is preliminary data.</text>
</comment>
<name>A0A011PP74_9PROT</name>
<feature type="region of interest" description="Disordered" evidence="4">
    <location>
        <begin position="113"/>
        <end position="149"/>
    </location>
</feature>
<feature type="region of interest" description="Disordered" evidence="4">
    <location>
        <begin position="298"/>
        <end position="336"/>
    </location>
</feature>
<evidence type="ECO:0000259" key="5">
    <source>
        <dbReference type="Pfam" id="PF02120"/>
    </source>
</evidence>
<feature type="region of interest" description="Disordered" evidence="4">
    <location>
        <begin position="164"/>
        <end position="194"/>
    </location>
</feature>
<keyword evidence="7" id="KW-1185">Reference proteome</keyword>
<evidence type="ECO:0000256" key="4">
    <source>
        <dbReference type="SAM" id="MobiDB-lite"/>
    </source>
</evidence>
<dbReference type="PRINTS" id="PR01007">
    <property type="entry name" value="FLGHOOKFLIK"/>
</dbReference>
<keyword evidence="3" id="KW-1005">Bacterial flagellum biogenesis</keyword>
<comment type="similarity">
    <text evidence="2">Belongs to the FliK family.</text>
</comment>
<dbReference type="InterPro" id="IPR021136">
    <property type="entry name" value="Flagellar_hook_control-like_C"/>
</dbReference>
<dbReference type="PATRIC" id="fig|1454001.3.peg.1373"/>
<feature type="domain" description="Flagellar hook-length control protein-like C-terminal" evidence="5">
    <location>
        <begin position="223"/>
        <end position="305"/>
    </location>
</feature>
<dbReference type="GO" id="GO:0044780">
    <property type="term" value="P:bacterial-type flagellum assembly"/>
    <property type="evidence" value="ECO:0007669"/>
    <property type="project" value="InterPro"/>
</dbReference>
<dbReference type="Pfam" id="PF02120">
    <property type="entry name" value="Flg_hook"/>
    <property type="match status" value="1"/>
</dbReference>
<keyword evidence="6" id="KW-0282">Flagellum</keyword>
<evidence type="ECO:0000256" key="1">
    <source>
        <dbReference type="ARBA" id="ARBA00003944"/>
    </source>
</evidence>
<evidence type="ECO:0000313" key="6">
    <source>
        <dbReference type="EMBL" id="EXI68104.1"/>
    </source>
</evidence>